<feature type="transmembrane region" description="Helical" evidence="7">
    <location>
        <begin position="137"/>
        <end position="158"/>
    </location>
</feature>
<dbReference type="GO" id="GO:0015833">
    <property type="term" value="P:peptide transport"/>
    <property type="evidence" value="ECO:0007669"/>
    <property type="project" value="UniProtKB-KW"/>
</dbReference>
<keyword evidence="9" id="KW-1185">Reference proteome</keyword>
<feature type="transmembrane region" description="Helical" evidence="7">
    <location>
        <begin position="638"/>
        <end position="659"/>
    </location>
</feature>
<feature type="transmembrane region" description="Helical" evidence="7">
    <location>
        <begin position="42"/>
        <end position="66"/>
    </location>
</feature>
<feature type="transmembrane region" description="Helical" evidence="7">
    <location>
        <begin position="111"/>
        <end position="131"/>
    </location>
</feature>
<feature type="transmembrane region" description="Helical" evidence="7">
    <location>
        <begin position="86"/>
        <end position="104"/>
    </location>
</feature>
<sequence>MAADLKTLKSSEDELPTSLTIRENLERFFETLTLKKFPKLSYIIVTCSLFENVSEAGLMGLMAIYFQTLFNLEPSEITVALHLYNFLKYLAVVFGAVLADSYFGRVKMINIGQLIVFLGNTLLTVSSILRMDFPSRFVLVLSLFAKVIGPGFILPCLVPLAADQVGEQNTTYAEMKAFFVFYFAMLQVSEFFAKLFLPLVLEVSCFNLDSCYPLAFGISAIFSLIPLLVFYMVKNQCFNIRPHQPIIIQGLQCCMHALMMKIKNRKKEKRVHWLHHADDRYDVKFIEDIRCTIDVLFVPIPFYWSLCDQQYTSWTLQAARLNTEICTGFQIMPEQTQAFGPFLFLFFIPIFHFFIYDLLYPFKFLRTLLRRMVTGGFLIGLAFLMANNLELRIEFSYADLPASDKAYMYVFNGINSEVSIQIENHNVFIPPYGFSQLTVQLSEEASKFEAMISHDGKKIFSEFTAAQQTAMSFAVVGPEPIEFLRIGEGKYDVSKHAKGRVKLRIICVEKVYCKDMILRFYPKTWYIQRPIIAKINDVQQPVEMKMLSGVYEVYTDVDDLTHLANVVELGTGGVYNIMVFRTENKTTIKQFEITPSNEISVLWMLPQYSVLSVSMVLFRISALAFIYTETPDQMKSLAWSMCYMTLSTGNIITVIFGGSGKPSTSFLIFGLGMFLGMLLFIWSASTFKYTHKYPDRRSRKSILNVF</sequence>
<accession>A0A9P0MVQ6</accession>
<dbReference type="Proteomes" id="UP001152798">
    <property type="component" value="Chromosome 6"/>
</dbReference>
<evidence type="ECO:0000256" key="2">
    <source>
        <dbReference type="ARBA" id="ARBA00005982"/>
    </source>
</evidence>
<comment type="subcellular location">
    <subcellularLocation>
        <location evidence="1">Membrane</location>
        <topology evidence="1">Multi-pass membrane protein</topology>
    </subcellularLocation>
</comment>
<dbReference type="InterPro" id="IPR000109">
    <property type="entry name" value="POT_fam"/>
</dbReference>
<dbReference type="EMBL" id="OV725082">
    <property type="protein sequence ID" value="CAH1404262.1"/>
    <property type="molecule type" value="Genomic_DNA"/>
</dbReference>
<proteinExistence type="inferred from homology"/>
<dbReference type="InterPro" id="IPR036259">
    <property type="entry name" value="MFS_trans_sf"/>
</dbReference>
<evidence type="ECO:0000256" key="6">
    <source>
        <dbReference type="ARBA" id="ARBA00023136"/>
    </source>
</evidence>
<keyword evidence="4" id="KW-0571">Peptide transport</keyword>
<evidence type="ECO:0000256" key="3">
    <source>
        <dbReference type="ARBA" id="ARBA00022692"/>
    </source>
</evidence>
<dbReference type="GO" id="GO:0016020">
    <property type="term" value="C:membrane"/>
    <property type="evidence" value="ECO:0007669"/>
    <property type="project" value="UniProtKB-SubCell"/>
</dbReference>
<dbReference type="OrthoDB" id="6610074at2759"/>
<dbReference type="SUPFAM" id="SSF103473">
    <property type="entry name" value="MFS general substrate transporter"/>
    <property type="match status" value="1"/>
</dbReference>
<organism evidence="8 9">
    <name type="scientific">Nezara viridula</name>
    <name type="common">Southern green stink bug</name>
    <name type="synonym">Cimex viridulus</name>
    <dbReference type="NCBI Taxonomy" id="85310"/>
    <lineage>
        <taxon>Eukaryota</taxon>
        <taxon>Metazoa</taxon>
        <taxon>Ecdysozoa</taxon>
        <taxon>Arthropoda</taxon>
        <taxon>Hexapoda</taxon>
        <taxon>Insecta</taxon>
        <taxon>Pterygota</taxon>
        <taxon>Neoptera</taxon>
        <taxon>Paraneoptera</taxon>
        <taxon>Hemiptera</taxon>
        <taxon>Heteroptera</taxon>
        <taxon>Panheteroptera</taxon>
        <taxon>Pentatomomorpha</taxon>
        <taxon>Pentatomoidea</taxon>
        <taxon>Pentatomidae</taxon>
        <taxon>Pentatominae</taxon>
        <taxon>Nezara</taxon>
    </lineage>
</organism>
<reference evidence="8" key="1">
    <citation type="submission" date="2022-01" db="EMBL/GenBank/DDBJ databases">
        <authorList>
            <person name="King R."/>
        </authorList>
    </citation>
    <scope>NUCLEOTIDE SEQUENCE</scope>
</reference>
<evidence type="ECO:0000313" key="9">
    <source>
        <dbReference type="Proteomes" id="UP001152798"/>
    </source>
</evidence>
<evidence type="ECO:0000313" key="8">
    <source>
        <dbReference type="EMBL" id="CAH1404262.1"/>
    </source>
</evidence>
<dbReference type="Pfam" id="PF00854">
    <property type="entry name" value="PTR2"/>
    <property type="match status" value="2"/>
</dbReference>
<evidence type="ECO:0000256" key="5">
    <source>
        <dbReference type="ARBA" id="ARBA00022989"/>
    </source>
</evidence>
<keyword evidence="6 7" id="KW-0472">Membrane</keyword>
<keyword evidence="3 7" id="KW-0812">Transmembrane</keyword>
<dbReference type="PANTHER" id="PTHR11654">
    <property type="entry name" value="OLIGOPEPTIDE TRANSPORTER-RELATED"/>
    <property type="match status" value="1"/>
</dbReference>
<evidence type="ECO:0000256" key="4">
    <source>
        <dbReference type="ARBA" id="ARBA00022856"/>
    </source>
</evidence>
<keyword evidence="4" id="KW-0653">Protein transport</keyword>
<protein>
    <submittedName>
        <fullName evidence="8">Uncharacterized protein</fullName>
    </submittedName>
</protein>
<evidence type="ECO:0000256" key="1">
    <source>
        <dbReference type="ARBA" id="ARBA00004141"/>
    </source>
</evidence>
<keyword evidence="4" id="KW-0813">Transport</keyword>
<feature type="transmembrane region" description="Helical" evidence="7">
    <location>
        <begin position="338"/>
        <end position="356"/>
    </location>
</feature>
<name>A0A9P0MVQ6_NEZVI</name>
<feature type="transmembrane region" description="Helical" evidence="7">
    <location>
        <begin position="179"/>
        <end position="200"/>
    </location>
</feature>
<dbReference type="AlphaFoldDB" id="A0A9P0MVQ6"/>
<feature type="transmembrane region" description="Helical" evidence="7">
    <location>
        <begin position="212"/>
        <end position="233"/>
    </location>
</feature>
<comment type="similarity">
    <text evidence="2">Belongs to the major facilitator superfamily. Proton-dependent oligopeptide transporter (POT/PTR) (TC 2.A.17) family.</text>
</comment>
<gene>
    <name evidence="8" type="ORF">NEZAVI_LOCUS12703</name>
</gene>
<keyword evidence="5 7" id="KW-1133">Transmembrane helix</keyword>
<evidence type="ECO:0000256" key="7">
    <source>
        <dbReference type="SAM" id="Phobius"/>
    </source>
</evidence>
<feature type="transmembrane region" description="Helical" evidence="7">
    <location>
        <begin position="608"/>
        <end position="626"/>
    </location>
</feature>
<dbReference type="GO" id="GO:0022857">
    <property type="term" value="F:transmembrane transporter activity"/>
    <property type="evidence" value="ECO:0007669"/>
    <property type="project" value="InterPro"/>
</dbReference>
<dbReference type="Gene3D" id="1.20.1250.20">
    <property type="entry name" value="MFS general substrate transporter like domains"/>
    <property type="match status" value="2"/>
</dbReference>
<feature type="transmembrane region" description="Helical" evidence="7">
    <location>
        <begin position="666"/>
        <end position="685"/>
    </location>
</feature>